<organism evidence="2 3">
    <name type="scientific">Vigna mungo</name>
    <name type="common">Black gram</name>
    <name type="synonym">Phaseolus mungo</name>
    <dbReference type="NCBI Taxonomy" id="3915"/>
    <lineage>
        <taxon>Eukaryota</taxon>
        <taxon>Viridiplantae</taxon>
        <taxon>Streptophyta</taxon>
        <taxon>Embryophyta</taxon>
        <taxon>Tracheophyta</taxon>
        <taxon>Spermatophyta</taxon>
        <taxon>Magnoliopsida</taxon>
        <taxon>eudicotyledons</taxon>
        <taxon>Gunneridae</taxon>
        <taxon>Pentapetalae</taxon>
        <taxon>rosids</taxon>
        <taxon>fabids</taxon>
        <taxon>Fabales</taxon>
        <taxon>Fabaceae</taxon>
        <taxon>Papilionoideae</taxon>
        <taxon>50 kb inversion clade</taxon>
        <taxon>NPAAA clade</taxon>
        <taxon>indigoferoid/millettioid clade</taxon>
        <taxon>Phaseoleae</taxon>
        <taxon>Vigna</taxon>
    </lineage>
</organism>
<keyword evidence="3" id="KW-1185">Reference proteome</keyword>
<sequence length="112" mass="12652">MRKRNTLFTIRPKMRAIERESSVVGPKQRKAALPSVTLERGLNDRSDELVLVDDEAKGPCTSQHVDADEEPLDVGVLVLLLLGQQHGAPKTRKKERKKESRGKRRNRSEKGI</sequence>
<accession>A0AAQ3NHK9</accession>
<evidence type="ECO:0000313" key="2">
    <source>
        <dbReference type="EMBL" id="WVZ09941.1"/>
    </source>
</evidence>
<feature type="region of interest" description="Disordered" evidence="1">
    <location>
        <begin position="85"/>
        <end position="112"/>
    </location>
</feature>
<feature type="compositionally biased region" description="Basic residues" evidence="1">
    <location>
        <begin position="89"/>
        <end position="112"/>
    </location>
</feature>
<gene>
    <name evidence="2" type="ORF">V8G54_014471</name>
</gene>
<evidence type="ECO:0000313" key="3">
    <source>
        <dbReference type="Proteomes" id="UP001374535"/>
    </source>
</evidence>
<proteinExistence type="predicted"/>
<dbReference type="EMBL" id="CP144696">
    <property type="protein sequence ID" value="WVZ09941.1"/>
    <property type="molecule type" value="Genomic_DNA"/>
</dbReference>
<dbReference type="Proteomes" id="UP001374535">
    <property type="component" value="Chromosome 5"/>
</dbReference>
<protein>
    <submittedName>
        <fullName evidence="2">Uncharacterized protein</fullName>
    </submittedName>
</protein>
<reference evidence="2 3" key="1">
    <citation type="journal article" date="2023" name="Life. Sci Alliance">
        <title>Evolutionary insights into 3D genome organization and epigenetic landscape of Vigna mungo.</title>
        <authorList>
            <person name="Junaid A."/>
            <person name="Singh B."/>
            <person name="Bhatia S."/>
        </authorList>
    </citation>
    <scope>NUCLEOTIDE SEQUENCE [LARGE SCALE GENOMIC DNA]</scope>
    <source>
        <strain evidence="2">Urdbean</strain>
    </source>
</reference>
<name>A0AAQ3NHK9_VIGMU</name>
<dbReference type="AlphaFoldDB" id="A0AAQ3NHK9"/>
<evidence type="ECO:0000256" key="1">
    <source>
        <dbReference type="SAM" id="MobiDB-lite"/>
    </source>
</evidence>